<dbReference type="OrthoDB" id="673795at2"/>
<evidence type="ECO:0008006" key="4">
    <source>
        <dbReference type="Google" id="ProtNLM"/>
    </source>
</evidence>
<evidence type="ECO:0000313" key="3">
    <source>
        <dbReference type="Proteomes" id="UP000318010"/>
    </source>
</evidence>
<proteinExistence type="predicted"/>
<organism evidence="2 3">
    <name type="scientific">Mucilaginibacter achroorhodeus</name>
    <dbReference type="NCBI Taxonomy" id="2599294"/>
    <lineage>
        <taxon>Bacteria</taxon>
        <taxon>Pseudomonadati</taxon>
        <taxon>Bacteroidota</taxon>
        <taxon>Sphingobacteriia</taxon>
        <taxon>Sphingobacteriales</taxon>
        <taxon>Sphingobacteriaceae</taxon>
        <taxon>Mucilaginibacter</taxon>
    </lineage>
</organism>
<feature type="chain" id="PRO_5021923232" description="TerB family tellurite resistance protein" evidence="1">
    <location>
        <begin position="24"/>
        <end position="219"/>
    </location>
</feature>
<gene>
    <name evidence="2" type="ORF">FPZ42_07245</name>
</gene>
<keyword evidence="3" id="KW-1185">Reference proteome</keyword>
<protein>
    <recommendedName>
        <fullName evidence="4">TerB family tellurite resistance protein</fullName>
    </recommendedName>
</protein>
<keyword evidence="1" id="KW-0732">Signal</keyword>
<dbReference type="RefSeq" id="WP_146269850.1">
    <property type="nucleotide sequence ID" value="NZ_VOEI01000002.1"/>
</dbReference>
<evidence type="ECO:0000313" key="2">
    <source>
        <dbReference type="EMBL" id="TWR26825.1"/>
    </source>
</evidence>
<feature type="signal peptide" evidence="1">
    <location>
        <begin position="1"/>
        <end position="23"/>
    </location>
</feature>
<accession>A0A563U666</accession>
<reference evidence="2 3" key="1">
    <citation type="submission" date="2019-07" db="EMBL/GenBank/DDBJ databases">
        <authorList>
            <person name="Kim J."/>
        </authorList>
    </citation>
    <scope>NUCLEOTIDE SEQUENCE [LARGE SCALE GENOMIC DNA]</scope>
    <source>
        <strain evidence="2 3">MJ1a</strain>
    </source>
</reference>
<dbReference type="Proteomes" id="UP000318010">
    <property type="component" value="Unassembled WGS sequence"/>
</dbReference>
<evidence type="ECO:0000256" key="1">
    <source>
        <dbReference type="SAM" id="SignalP"/>
    </source>
</evidence>
<sequence length="219" mass="24896">MTKRIITLLILFSTRVYLSQASAQSFSFDDLFAQQGKQKKLMTQQIGSLYLYLGAVKSGYQAMHRGLDLAGKFKGGTFGLNTAYYQTLKQVNQVVRKDPKGKLIAELFDEIDHTFDAEIAWQKKQQQFKAAELAYLEKVADNLRSQAGKDLDETTDVLTPGKLQLTDQQRLERLDKLYAAMKDKSAFAGSFTAKCRTLALSRLKAKAEREQIQKLYRIY</sequence>
<name>A0A563U666_9SPHI</name>
<dbReference type="AlphaFoldDB" id="A0A563U666"/>
<dbReference type="EMBL" id="VOEI01000002">
    <property type="protein sequence ID" value="TWR26825.1"/>
    <property type="molecule type" value="Genomic_DNA"/>
</dbReference>
<comment type="caution">
    <text evidence="2">The sequence shown here is derived from an EMBL/GenBank/DDBJ whole genome shotgun (WGS) entry which is preliminary data.</text>
</comment>